<organism evidence="3 4">
    <name type="scientific">Megaselia scalaris</name>
    <name type="common">Humpbacked fly</name>
    <name type="synonym">Phora scalaris</name>
    <dbReference type="NCBI Taxonomy" id="36166"/>
    <lineage>
        <taxon>Eukaryota</taxon>
        <taxon>Metazoa</taxon>
        <taxon>Ecdysozoa</taxon>
        <taxon>Arthropoda</taxon>
        <taxon>Hexapoda</taxon>
        <taxon>Insecta</taxon>
        <taxon>Pterygota</taxon>
        <taxon>Neoptera</taxon>
        <taxon>Endopterygota</taxon>
        <taxon>Diptera</taxon>
        <taxon>Brachycera</taxon>
        <taxon>Muscomorpha</taxon>
        <taxon>Platypezoidea</taxon>
        <taxon>Phoridae</taxon>
        <taxon>Megaseliini</taxon>
        <taxon>Megaselia</taxon>
    </lineage>
</organism>
<feature type="chain" id="PRO_5004588206" description="DUF4794 domain-containing protein" evidence="2">
    <location>
        <begin position="17"/>
        <end position="259"/>
    </location>
</feature>
<evidence type="ECO:0000313" key="3">
    <source>
        <dbReference type="EnsemblMetazoa" id="MESCA001334-PA"/>
    </source>
</evidence>
<feature type="region of interest" description="Disordered" evidence="1">
    <location>
        <begin position="123"/>
        <end position="149"/>
    </location>
</feature>
<sequence>MKVAIVILGLLACSMAVPVKRQAYRPVMYVPHAQRLMYVQYVQPAQPNARSNGVATFVAGDSVATGSYVKEAPVEETPVEDEAAPALKGNTAQAVAEAYPAPLEDDEEEEGQVADDVAADEAPTAPVADEEEEAQNDAPQDEEAPVVVPVKRYGPKKVYVELDAPADDAEYDYAPPARIPVYAAPQARPTNRPTTKKPQQQGQLPAGTFFPINFGGTNGGAIAIANSFSTGEGGSATSHAVAYGSQDALRARKVAARRH</sequence>
<proteinExistence type="predicted"/>
<evidence type="ECO:0000313" key="4">
    <source>
        <dbReference type="Proteomes" id="UP000015102"/>
    </source>
</evidence>
<name>T1GDE9_MEGSC</name>
<dbReference type="AlphaFoldDB" id="T1GDE9"/>
<feature type="region of interest" description="Disordered" evidence="1">
    <location>
        <begin position="184"/>
        <end position="207"/>
    </location>
</feature>
<dbReference type="OMA" id="APQQRFM"/>
<dbReference type="Proteomes" id="UP000015102">
    <property type="component" value="Unassembled WGS sequence"/>
</dbReference>
<dbReference type="STRING" id="36166.T1GDE9"/>
<evidence type="ECO:0000256" key="1">
    <source>
        <dbReference type="SAM" id="MobiDB-lite"/>
    </source>
</evidence>
<reference evidence="3" key="2">
    <citation type="submission" date="2015-06" db="UniProtKB">
        <authorList>
            <consortium name="EnsemblMetazoa"/>
        </authorList>
    </citation>
    <scope>IDENTIFICATION</scope>
</reference>
<dbReference type="EMBL" id="CAQQ02154884">
    <property type="status" value="NOT_ANNOTATED_CDS"/>
    <property type="molecule type" value="Genomic_DNA"/>
</dbReference>
<dbReference type="EnsemblMetazoa" id="MESCA001334-RA">
    <property type="protein sequence ID" value="MESCA001334-PA"/>
    <property type="gene ID" value="MESCA001334"/>
</dbReference>
<feature type="signal peptide" evidence="2">
    <location>
        <begin position="1"/>
        <end position="16"/>
    </location>
</feature>
<keyword evidence="2" id="KW-0732">Signal</keyword>
<evidence type="ECO:0008006" key="5">
    <source>
        <dbReference type="Google" id="ProtNLM"/>
    </source>
</evidence>
<accession>T1GDE9</accession>
<protein>
    <recommendedName>
        <fullName evidence="5">DUF4794 domain-containing protein</fullName>
    </recommendedName>
</protein>
<dbReference type="HOGENOM" id="CLU_1181035_0_0_1"/>
<evidence type="ECO:0000256" key="2">
    <source>
        <dbReference type="SAM" id="SignalP"/>
    </source>
</evidence>
<feature type="compositionally biased region" description="Polar residues" evidence="1">
    <location>
        <begin position="188"/>
        <end position="203"/>
    </location>
</feature>
<reference evidence="4" key="1">
    <citation type="submission" date="2013-02" db="EMBL/GenBank/DDBJ databases">
        <authorList>
            <person name="Hughes D."/>
        </authorList>
    </citation>
    <scope>NUCLEOTIDE SEQUENCE</scope>
    <source>
        <strain>Durham</strain>
        <strain evidence="4">NC isolate 2 -- Noor lab</strain>
    </source>
</reference>
<feature type="compositionally biased region" description="Acidic residues" evidence="1">
    <location>
        <begin position="128"/>
        <end position="144"/>
    </location>
</feature>
<keyword evidence="4" id="KW-1185">Reference proteome</keyword>